<evidence type="ECO:0000256" key="2">
    <source>
        <dbReference type="ARBA" id="ARBA00004651"/>
    </source>
</evidence>
<dbReference type="InterPro" id="IPR003594">
    <property type="entry name" value="HATPase_dom"/>
</dbReference>
<dbReference type="GO" id="GO:0000160">
    <property type="term" value="P:phosphorelay signal transduction system"/>
    <property type="evidence" value="ECO:0007669"/>
    <property type="project" value="UniProtKB-KW"/>
</dbReference>
<reference evidence="12 13" key="1">
    <citation type="submission" date="2016-11" db="EMBL/GenBank/DDBJ databases">
        <title>Comparative genomics of Acidibacillus ferroxidans species.</title>
        <authorList>
            <person name="Oliveira G."/>
            <person name="Nunes G."/>
            <person name="Oliveira R."/>
            <person name="Araujo F."/>
            <person name="Salim A."/>
            <person name="Scholte L."/>
            <person name="Morais D."/>
            <person name="Nancucheo I."/>
            <person name="Johnson D.B."/>
            <person name="Grail B."/>
            <person name="Bittencourt J."/>
            <person name="Valadares R."/>
        </authorList>
    </citation>
    <scope>NUCLEOTIDE SEQUENCE [LARGE SCALE GENOMIC DNA]</scope>
    <source>
        <strain evidence="12 13">Y002</strain>
    </source>
</reference>
<evidence type="ECO:0000313" key="13">
    <source>
        <dbReference type="Proteomes" id="UP000245380"/>
    </source>
</evidence>
<feature type="domain" description="Histidine kinase" evidence="11">
    <location>
        <begin position="1"/>
        <end position="164"/>
    </location>
</feature>
<evidence type="ECO:0000256" key="7">
    <source>
        <dbReference type="ARBA" id="ARBA00022777"/>
    </source>
</evidence>
<dbReference type="EC" id="2.7.13.3" evidence="3"/>
<evidence type="ECO:0000256" key="3">
    <source>
        <dbReference type="ARBA" id="ARBA00012438"/>
    </source>
</evidence>
<evidence type="ECO:0000256" key="4">
    <source>
        <dbReference type="ARBA" id="ARBA00022553"/>
    </source>
</evidence>
<comment type="subcellular location">
    <subcellularLocation>
        <location evidence="2">Cell membrane</location>
        <topology evidence="2">Multi-pass membrane protein</topology>
    </subcellularLocation>
</comment>
<keyword evidence="7" id="KW-0418">Kinase</keyword>
<dbReference type="EMBL" id="MPDK01000002">
    <property type="protein sequence ID" value="PWI58665.1"/>
    <property type="molecule type" value="Genomic_DNA"/>
</dbReference>
<dbReference type="Pfam" id="PF02518">
    <property type="entry name" value="HATPase_c"/>
    <property type="match status" value="1"/>
</dbReference>
<dbReference type="Proteomes" id="UP000245380">
    <property type="component" value="Unassembled WGS sequence"/>
</dbReference>
<dbReference type="GO" id="GO:0005524">
    <property type="term" value="F:ATP binding"/>
    <property type="evidence" value="ECO:0007669"/>
    <property type="project" value="UniProtKB-KW"/>
</dbReference>
<feature type="region of interest" description="Disordered" evidence="10">
    <location>
        <begin position="167"/>
        <end position="186"/>
    </location>
</feature>
<evidence type="ECO:0000256" key="10">
    <source>
        <dbReference type="SAM" id="MobiDB-lite"/>
    </source>
</evidence>
<gene>
    <name evidence="12" type="ORF">BM613_00765</name>
</gene>
<sequence length="186" mass="20744">MAQAEEGVLKIERIPTNIVELIQRVGTHIEPQAAQKEIDLEFDLEVEHLLQLDPVRIEQVVFNLIDNAIRYTKAGGQVRVTVVETRGILEIQVTDNGIGISETDLPHIWERFYRAEKSRSRTAGGSGLGLPIVKRIVELLGGTVQAQSTPGKGTSIRLRMPAVHAKDLLKRNEKHGNSIDSKEERE</sequence>
<evidence type="ECO:0000256" key="5">
    <source>
        <dbReference type="ARBA" id="ARBA00022679"/>
    </source>
</evidence>
<keyword evidence="9" id="KW-0902">Two-component regulatory system</keyword>
<dbReference type="PANTHER" id="PTHR43711">
    <property type="entry name" value="TWO-COMPONENT HISTIDINE KINASE"/>
    <property type="match status" value="1"/>
</dbReference>
<evidence type="ECO:0000259" key="11">
    <source>
        <dbReference type="PROSITE" id="PS50109"/>
    </source>
</evidence>
<dbReference type="GO" id="GO:0005886">
    <property type="term" value="C:plasma membrane"/>
    <property type="evidence" value="ECO:0007669"/>
    <property type="project" value="UniProtKB-SubCell"/>
</dbReference>
<evidence type="ECO:0000256" key="1">
    <source>
        <dbReference type="ARBA" id="ARBA00000085"/>
    </source>
</evidence>
<dbReference type="SMART" id="SM00387">
    <property type="entry name" value="HATPase_c"/>
    <property type="match status" value="1"/>
</dbReference>
<keyword evidence="6" id="KW-0547">Nucleotide-binding</keyword>
<evidence type="ECO:0000256" key="9">
    <source>
        <dbReference type="ARBA" id="ARBA00023012"/>
    </source>
</evidence>
<dbReference type="PRINTS" id="PR00344">
    <property type="entry name" value="BCTRLSENSOR"/>
</dbReference>
<keyword evidence="5" id="KW-0808">Transferase</keyword>
<comment type="catalytic activity">
    <reaction evidence="1">
        <text>ATP + protein L-histidine = ADP + protein N-phospho-L-histidine.</text>
        <dbReference type="EC" id="2.7.13.3"/>
    </reaction>
</comment>
<accession>A0A2U3DBM6</accession>
<dbReference type="FunFam" id="3.30.565.10:FF:000006">
    <property type="entry name" value="Sensor histidine kinase WalK"/>
    <property type="match status" value="1"/>
</dbReference>
<dbReference type="Gene3D" id="3.30.565.10">
    <property type="entry name" value="Histidine kinase-like ATPase, C-terminal domain"/>
    <property type="match status" value="1"/>
</dbReference>
<dbReference type="AlphaFoldDB" id="A0A2U3DBM6"/>
<keyword evidence="4" id="KW-0597">Phosphoprotein</keyword>
<dbReference type="InterPro" id="IPR004358">
    <property type="entry name" value="Sig_transdc_His_kin-like_C"/>
</dbReference>
<dbReference type="SUPFAM" id="SSF55874">
    <property type="entry name" value="ATPase domain of HSP90 chaperone/DNA topoisomerase II/histidine kinase"/>
    <property type="match status" value="1"/>
</dbReference>
<comment type="caution">
    <text evidence="12">The sequence shown here is derived from an EMBL/GenBank/DDBJ whole genome shotgun (WGS) entry which is preliminary data.</text>
</comment>
<name>A0A2U3DBM6_SULT2</name>
<dbReference type="InterPro" id="IPR005467">
    <property type="entry name" value="His_kinase_dom"/>
</dbReference>
<organism evidence="12 13">
    <name type="scientific">Sulfoacidibacillus thermotolerans</name>
    <name type="common">Acidibacillus sulfuroxidans</name>
    <dbReference type="NCBI Taxonomy" id="1765684"/>
    <lineage>
        <taxon>Bacteria</taxon>
        <taxon>Bacillati</taxon>
        <taxon>Bacillota</taxon>
        <taxon>Bacilli</taxon>
        <taxon>Bacillales</taxon>
        <taxon>Alicyclobacillaceae</taxon>
        <taxon>Sulfoacidibacillus</taxon>
    </lineage>
</organism>
<keyword evidence="8" id="KW-0067">ATP-binding</keyword>
<dbReference type="GO" id="GO:0004673">
    <property type="term" value="F:protein histidine kinase activity"/>
    <property type="evidence" value="ECO:0007669"/>
    <property type="project" value="UniProtKB-EC"/>
</dbReference>
<protein>
    <recommendedName>
        <fullName evidence="3">histidine kinase</fullName>
        <ecNumber evidence="3">2.7.13.3</ecNumber>
    </recommendedName>
</protein>
<dbReference type="CDD" id="cd00075">
    <property type="entry name" value="HATPase"/>
    <property type="match status" value="1"/>
</dbReference>
<evidence type="ECO:0000256" key="6">
    <source>
        <dbReference type="ARBA" id="ARBA00022741"/>
    </source>
</evidence>
<dbReference type="PANTHER" id="PTHR43711:SF26">
    <property type="entry name" value="SENSOR HISTIDINE KINASE RCSC"/>
    <property type="match status" value="1"/>
</dbReference>
<dbReference type="InterPro" id="IPR050736">
    <property type="entry name" value="Sensor_HK_Regulatory"/>
</dbReference>
<keyword evidence="13" id="KW-1185">Reference proteome</keyword>
<dbReference type="InterPro" id="IPR036890">
    <property type="entry name" value="HATPase_C_sf"/>
</dbReference>
<proteinExistence type="predicted"/>
<evidence type="ECO:0000256" key="8">
    <source>
        <dbReference type="ARBA" id="ARBA00022840"/>
    </source>
</evidence>
<evidence type="ECO:0000313" key="12">
    <source>
        <dbReference type="EMBL" id="PWI58665.1"/>
    </source>
</evidence>
<dbReference type="PROSITE" id="PS50109">
    <property type="entry name" value="HIS_KIN"/>
    <property type="match status" value="1"/>
</dbReference>